<evidence type="ECO:0000313" key="4">
    <source>
        <dbReference type="Proteomes" id="UP001290861"/>
    </source>
</evidence>
<accession>A0ABU5MXB5</accession>
<dbReference type="InterPro" id="IPR051803">
    <property type="entry name" value="TA_system_RelE-like_toxin"/>
</dbReference>
<dbReference type="InterPro" id="IPR035093">
    <property type="entry name" value="RelE/ParE_toxin_dom_sf"/>
</dbReference>
<sequence length="104" mass="12338">MADLIWTEPALLDLDEVAEYIALDNPTAASNYVQKIFDRVERLTIYPNSGKRPKELPRTPYREIVIPPCRIFYRVEDDIAYILQVMRTERLLQPFLLDRRNKDK</sequence>
<organism evidence="3 4">
    <name type="scientific">Pontiella agarivorans</name>
    <dbReference type="NCBI Taxonomy" id="3038953"/>
    <lineage>
        <taxon>Bacteria</taxon>
        <taxon>Pseudomonadati</taxon>
        <taxon>Kiritimatiellota</taxon>
        <taxon>Kiritimatiellia</taxon>
        <taxon>Kiritimatiellales</taxon>
        <taxon>Pontiellaceae</taxon>
        <taxon>Pontiella</taxon>
    </lineage>
</organism>
<name>A0ABU5MXB5_9BACT</name>
<comment type="similarity">
    <text evidence="1">Belongs to the RelE toxin family.</text>
</comment>
<keyword evidence="4" id="KW-1185">Reference proteome</keyword>
<comment type="caution">
    <text evidence="3">The sequence shown here is derived from an EMBL/GenBank/DDBJ whole genome shotgun (WGS) entry which is preliminary data.</text>
</comment>
<dbReference type="Proteomes" id="UP001290861">
    <property type="component" value="Unassembled WGS sequence"/>
</dbReference>
<reference evidence="3 4" key="1">
    <citation type="journal article" date="2024" name="Appl. Environ. Microbiol.">
        <title>Pontiella agarivorans sp. nov., a novel marine anaerobic bacterium capable of degrading macroalgal polysaccharides and fixing nitrogen.</title>
        <authorList>
            <person name="Liu N."/>
            <person name="Kivenson V."/>
            <person name="Peng X."/>
            <person name="Cui Z."/>
            <person name="Lankiewicz T.S."/>
            <person name="Gosselin K.M."/>
            <person name="English C.J."/>
            <person name="Blair E.M."/>
            <person name="O'Malley M.A."/>
            <person name="Valentine D.L."/>
        </authorList>
    </citation>
    <scope>NUCLEOTIDE SEQUENCE [LARGE SCALE GENOMIC DNA]</scope>
    <source>
        <strain evidence="3 4">NLcol2</strain>
    </source>
</reference>
<dbReference type="Gene3D" id="3.30.2310.20">
    <property type="entry name" value="RelE-like"/>
    <property type="match status" value="1"/>
</dbReference>
<dbReference type="PANTHER" id="PTHR33755">
    <property type="entry name" value="TOXIN PARE1-RELATED"/>
    <property type="match status" value="1"/>
</dbReference>
<evidence type="ECO:0000256" key="1">
    <source>
        <dbReference type="ARBA" id="ARBA00006226"/>
    </source>
</evidence>
<dbReference type="RefSeq" id="WP_322608611.1">
    <property type="nucleotide sequence ID" value="NZ_JARVCO010000010.1"/>
</dbReference>
<dbReference type="Pfam" id="PF05016">
    <property type="entry name" value="ParE_toxin"/>
    <property type="match status" value="1"/>
</dbReference>
<dbReference type="InterPro" id="IPR007712">
    <property type="entry name" value="RelE/ParE_toxin"/>
</dbReference>
<proteinExistence type="inferred from homology"/>
<dbReference type="PANTHER" id="PTHR33755:SF5">
    <property type="entry name" value="TYPE II TOXIN-ANTITOXIN SYSTEM RELE_PARE FAMILY TOXIN"/>
    <property type="match status" value="1"/>
</dbReference>
<gene>
    <name evidence="3" type="ORF">P9H32_09260</name>
</gene>
<dbReference type="EMBL" id="JARVCO010000010">
    <property type="protein sequence ID" value="MDZ8118815.1"/>
    <property type="molecule type" value="Genomic_DNA"/>
</dbReference>
<evidence type="ECO:0000256" key="2">
    <source>
        <dbReference type="ARBA" id="ARBA00022649"/>
    </source>
</evidence>
<protein>
    <submittedName>
        <fullName evidence="3">Type II toxin-antitoxin system RelE/ParE family toxin</fullName>
    </submittedName>
</protein>
<keyword evidence="2" id="KW-1277">Toxin-antitoxin system</keyword>
<evidence type="ECO:0000313" key="3">
    <source>
        <dbReference type="EMBL" id="MDZ8118815.1"/>
    </source>
</evidence>